<dbReference type="PROSITE" id="PS51967">
    <property type="entry name" value="COV_VIROPORIN_3A_CD"/>
    <property type="match status" value="1"/>
</dbReference>
<keyword evidence="5 6" id="KW-0472">Membrane</keyword>
<evidence type="ECO:0000256" key="4">
    <source>
        <dbReference type="ARBA" id="ARBA00022989"/>
    </source>
</evidence>
<keyword evidence="4 6" id="KW-1133">Transmembrane helix</keyword>
<keyword evidence="3 6" id="KW-1043">Host membrane</keyword>
<evidence type="ECO:0000256" key="7">
    <source>
        <dbReference type="SAM" id="Phobius"/>
    </source>
</evidence>
<dbReference type="PROSITE" id="PS51966">
    <property type="entry name" value="COV_VIROPORIN_3A_TM"/>
    <property type="match status" value="1"/>
</dbReference>
<organism evidence="13">
    <name type="scientific">Bat Coronavirus EsJX20</name>
    <dbReference type="NCBI Taxonomy" id="3018825"/>
    <lineage>
        <taxon>Viruses</taxon>
        <taxon>Riboviria</taxon>
        <taxon>Orthornavirae</taxon>
        <taxon>Pisuviricota</taxon>
        <taxon>Pisoniviricetes</taxon>
        <taxon>Nidovirales</taxon>
        <taxon>Cornidovirineae</taxon>
        <taxon>Coronaviridae</taxon>
        <taxon>Orthocoronavirinae</taxon>
    </lineage>
</organism>
<dbReference type="Pfam" id="PF03053">
    <property type="entry name" value="Corona_NS3b"/>
    <property type="match status" value="1"/>
</dbReference>
<reference evidence="13" key="1">
    <citation type="submission" date="2023-01" db="EMBL/GenBank/DDBJ databases">
        <title>Panoramic Analysis of Coronaviruses Carried by Representative Bat Species in Southern China to Better Understand the Coronavirus Sphere.</title>
        <authorList>
            <person name="Han Y."/>
            <person name="Xu P."/>
            <person name="Wang Y."/>
            <person name="Zhao W."/>
            <person name="Wang J."/>
            <person name="Jin Q."/>
            <person name="Wu Z."/>
        </authorList>
    </citation>
    <scope>NUCLEOTIDE SEQUENCE</scope>
    <source>
        <strain evidence="10">BtEs-AlphaCoV/JX2020-Q237</strain>
        <strain evidence="11">BtEs-AlphaCoV/JX2020-Q238</strain>
        <strain evidence="12">BtEs-AlphaCoV/JX2020-Q239</strain>
        <strain evidence="13">BtEs-AlphaCoV/JX2020-Q240</strain>
    </source>
</reference>
<dbReference type="EMBL" id="OQ175259">
    <property type="protein sequence ID" value="WCC63179.1"/>
    <property type="molecule type" value="Genomic_RNA"/>
</dbReference>
<evidence type="ECO:0000259" key="9">
    <source>
        <dbReference type="PROSITE" id="PS51967"/>
    </source>
</evidence>
<dbReference type="InterPro" id="IPR046445">
    <property type="entry name" value="a/bCoV_VIROPORIN_3A-like_TM"/>
</dbReference>
<feature type="transmembrane region" description="Helical" evidence="7">
    <location>
        <begin position="41"/>
        <end position="60"/>
    </location>
</feature>
<dbReference type="EMBL" id="OQ175257">
    <property type="protein sequence ID" value="WCC63165.1"/>
    <property type="molecule type" value="Genomic_RNA"/>
</dbReference>
<dbReference type="EMBL" id="OQ175260">
    <property type="protein sequence ID" value="WCC63186.1"/>
    <property type="molecule type" value="Genomic_RNA"/>
</dbReference>
<evidence type="ECO:0000256" key="1">
    <source>
        <dbReference type="ARBA" id="ARBA00004301"/>
    </source>
</evidence>
<dbReference type="GO" id="GO:0016020">
    <property type="term" value="C:membrane"/>
    <property type="evidence" value="ECO:0007669"/>
    <property type="project" value="UniProtKB-UniRule"/>
</dbReference>
<name>A0AA49I9P9_9NIDO</name>
<dbReference type="InterPro" id="IPR046446">
    <property type="entry name" value="a/bCoV_VIROPORIN_3A-like_CD"/>
</dbReference>
<accession>A0AA49I9P9</accession>
<feature type="domain" description="CoV 3a-like viroporin CD" evidence="9">
    <location>
        <begin position="128"/>
        <end position="207"/>
    </location>
</feature>
<evidence type="ECO:0000256" key="3">
    <source>
        <dbReference type="ARBA" id="ARBA00022870"/>
    </source>
</evidence>
<feature type="transmembrane region" description="Helical" evidence="7">
    <location>
        <begin position="67"/>
        <end position="89"/>
    </location>
</feature>
<evidence type="ECO:0000313" key="13">
    <source>
        <dbReference type="EMBL" id="WCC63186.1"/>
    </source>
</evidence>
<evidence type="ECO:0000256" key="6">
    <source>
        <dbReference type="PROSITE-ProRule" id="PRU01311"/>
    </source>
</evidence>
<evidence type="ECO:0000313" key="11">
    <source>
        <dbReference type="EMBL" id="WCC63172.1"/>
    </source>
</evidence>
<evidence type="ECO:0000259" key="8">
    <source>
        <dbReference type="PROSITE" id="PS51966"/>
    </source>
</evidence>
<evidence type="ECO:0000313" key="12">
    <source>
        <dbReference type="EMBL" id="WCC63179.1"/>
    </source>
</evidence>
<evidence type="ECO:0000256" key="5">
    <source>
        <dbReference type="ARBA" id="ARBA00023136"/>
    </source>
</evidence>
<dbReference type="GO" id="GO:0033644">
    <property type="term" value="C:host cell membrane"/>
    <property type="evidence" value="ECO:0007669"/>
    <property type="project" value="UniProtKB-SubCell"/>
</dbReference>
<comment type="subcellular location">
    <subcellularLocation>
        <location evidence="1">Host membrane</location>
        <topology evidence="1">Multi-pass membrane protein</topology>
    </subcellularLocation>
</comment>
<gene>
    <name evidence="13" type="primary">ORF3</name>
</gene>
<feature type="transmembrane region" description="Helical" evidence="7">
    <location>
        <begin position="95"/>
        <end position="114"/>
    </location>
</feature>
<evidence type="ECO:0000313" key="10">
    <source>
        <dbReference type="EMBL" id="WCC63165.1"/>
    </source>
</evidence>
<evidence type="ECO:0000256" key="2">
    <source>
        <dbReference type="ARBA" id="ARBA00022692"/>
    </source>
</evidence>
<protein>
    <submittedName>
        <fullName evidence="13">ORF3 protein</fullName>
    </submittedName>
</protein>
<keyword evidence="2 6" id="KW-0812">Transmembrane</keyword>
<proteinExistence type="predicted"/>
<dbReference type="EMBL" id="OQ175258">
    <property type="protein sequence ID" value="WCC63172.1"/>
    <property type="molecule type" value="Genomic_RNA"/>
</dbReference>
<feature type="domain" description="CoV 3a-like viroporin TM" evidence="8">
    <location>
        <begin position="34"/>
        <end position="124"/>
    </location>
</feature>
<dbReference type="InterPro" id="IPR004293">
    <property type="entry name" value="Coronavirus_Orf3a/b"/>
</dbReference>
<sequence>MIGGLFLFSVDQLINTTIEQQNLTIENAATLRSGLEPVRQTASLVGYMFTSIFVVFFATYQPASHNVCVAGLLARLFVMFVYGPAAMYLGAYVDGAIITTTLLIRTIVVGYYTCRYKNFQFMLKNSNTLCFAFGKACNFNRTLKYADVLVFKGGPNDMLFGSEYVTFASSADMYIAVRGEREFDLHLAKSIELSDGTFVYLFSREAAVSIFHSVFNEKLYEDAV</sequence>